<sequence>MSSKAAVNHPMNTKQKEQDINQKLQLFGIYQAFKNGKLPSNKQCDVALNTALQHKALSSPSKELSTEGQGLVQDLRDVINNAKKLMLSKNDGQLLQEFLWEAQNISAEDTEKPGVPVTKDAAQQDAQESIEGLKTLGRLLITNGEFRKLLNDAMILARDMAGDMSQKASDRLRPSQDQLDQIDEPAEENVWHEQPNFSQQKEQFKSRFKKNKEEGKQDVTDTAAQAATGGQRPQRVSDVDPRAGVTAGAQRAQELVSDNVPEEQKDRAREYRERTKNYLSEKMPQERRDQAIWRLKKMVIEIQGHSDYQQAIRTLLSMAEKYGSHTRNLSQQGAGSVQGFRSGDKIQKMETNLRTLLERFANSTSLDNLFDSLDNIYRDADRDPELKGWFRNMDTFIRKTLTEQGYIMEDDCTRQWNQLNEHGRYLLRDRYKDHTDRILDEIKFIGDQFNQDPQNLAFRSSLEKLFEDLGRDSSGNVAFKKHLLKDIRDVILPAAFENVRYVPVPRIEVSDPSADVVVENLVIESDNLMPNVVEFGSDNYFRWGRKKISSKRDNKIMISVSGIQADLRDVSYYINRKQGFPAITDTGIMDIFLGGEGFGFKIAASTAQKEDSQHYIKLDKVSVKIDSFNVKLKKSKHKALFTIFKPLLFRVVRPTLQKVIEQQIRDAFAKGDALAYEIQSRVNEAKEASREDPANAPNIYSRYLDAFRARGEEKARKAQAQAQAAAQRGTKVQTATTLHDSIFPDIKLPGGISSKATEYKELAMKGERWESPVFSIGSASESTDIPKPASISRKRRSPLEQGPTTGAGTNGSAALADGKPTTVGVAALDGRAVNGSHALGTNGYTNGHTNGHANGHANGHTNGHTNGYTAGTNGYSNGHSKPYDHVAASRGFSDEVNQAFGNGHTNLTANGRPTVPGAQTAFNPQTA</sequence>
<protein>
    <submittedName>
        <fullName evidence="1">Uncharacterized protein</fullName>
    </submittedName>
</protein>
<organism evidence="1 2">
    <name type="scientific">Aspergillus brunneoviolaceus CBS 621.78</name>
    <dbReference type="NCBI Taxonomy" id="1450534"/>
    <lineage>
        <taxon>Eukaryota</taxon>
        <taxon>Fungi</taxon>
        <taxon>Dikarya</taxon>
        <taxon>Ascomycota</taxon>
        <taxon>Pezizomycotina</taxon>
        <taxon>Eurotiomycetes</taxon>
        <taxon>Eurotiomycetidae</taxon>
        <taxon>Eurotiales</taxon>
        <taxon>Aspergillaceae</taxon>
        <taxon>Aspergillus</taxon>
        <taxon>Aspergillus subgen. Circumdati</taxon>
    </lineage>
</organism>
<evidence type="ECO:0000313" key="2">
    <source>
        <dbReference type="Proteomes" id="UP000249057"/>
    </source>
</evidence>
<evidence type="ECO:0000313" key="1">
    <source>
        <dbReference type="EMBL" id="RAH45180.1"/>
    </source>
</evidence>
<gene>
    <name evidence="1" type="ORF">BO95DRAFT_148999</name>
</gene>
<reference evidence="1" key="1">
    <citation type="submission" date="2018-02" db="EMBL/GenBank/DDBJ databases">
        <title>The genomes of Aspergillus section Nigri reveals drivers in fungal speciation.</title>
        <authorList>
            <consortium name="DOE Joint Genome Institute"/>
            <person name="Vesth T.C."/>
            <person name="Nybo J."/>
            <person name="Theobald S."/>
            <person name="Brandl J."/>
            <person name="Frisvad J.C."/>
            <person name="Nielsen K.F."/>
            <person name="Lyhne E.K."/>
            <person name="Kogle M.E."/>
            <person name="Kuo A."/>
            <person name="Riley R."/>
            <person name="Clum A."/>
            <person name="Nolan M."/>
            <person name="Lipzen A."/>
            <person name="Salamov A."/>
            <person name="Henrissat B."/>
            <person name="Wiebenga A."/>
            <person name="De vries R.P."/>
            <person name="Grigoriev I.V."/>
            <person name="Mortensen U.H."/>
            <person name="Andersen M.R."/>
            <person name="Baker S.E."/>
        </authorList>
    </citation>
    <scope>NUCLEOTIDE SEQUENCE</scope>
    <source>
        <strain evidence="1">CBS 621.78</strain>
    </source>
</reference>
<keyword evidence="2" id="KW-1185">Reference proteome</keyword>
<accession>A0ACD1G7D9</accession>
<name>A0ACD1G7D9_9EURO</name>
<dbReference type="Proteomes" id="UP000249057">
    <property type="component" value="Unassembled WGS sequence"/>
</dbReference>
<dbReference type="EMBL" id="KZ825347">
    <property type="protein sequence ID" value="RAH45180.1"/>
    <property type="molecule type" value="Genomic_DNA"/>
</dbReference>
<proteinExistence type="predicted"/>